<dbReference type="AlphaFoldDB" id="A0A8K0KQZ8"/>
<organism evidence="2 3">
    <name type="scientific">Ladona fulva</name>
    <name type="common">Scarce chaser dragonfly</name>
    <name type="synonym">Libellula fulva</name>
    <dbReference type="NCBI Taxonomy" id="123851"/>
    <lineage>
        <taxon>Eukaryota</taxon>
        <taxon>Metazoa</taxon>
        <taxon>Ecdysozoa</taxon>
        <taxon>Arthropoda</taxon>
        <taxon>Hexapoda</taxon>
        <taxon>Insecta</taxon>
        <taxon>Pterygota</taxon>
        <taxon>Palaeoptera</taxon>
        <taxon>Odonata</taxon>
        <taxon>Epiprocta</taxon>
        <taxon>Anisoptera</taxon>
        <taxon>Libelluloidea</taxon>
        <taxon>Libellulidae</taxon>
        <taxon>Ladona</taxon>
    </lineage>
</organism>
<reference evidence="2" key="2">
    <citation type="submission" date="2017-10" db="EMBL/GenBank/DDBJ databases">
        <title>Ladona fulva Genome sequencing and assembly.</title>
        <authorList>
            <person name="Murali S."/>
            <person name="Richards S."/>
            <person name="Bandaranaike D."/>
            <person name="Bellair M."/>
            <person name="Blankenburg K."/>
            <person name="Chao H."/>
            <person name="Dinh H."/>
            <person name="Doddapaneni H."/>
            <person name="Dugan-Rocha S."/>
            <person name="Elkadiri S."/>
            <person name="Gnanaolivu R."/>
            <person name="Hernandez B."/>
            <person name="Skinner E."/>
            <person name="Javaid M."/>
            <person name="Lee S."/>
            <person name="Li M."/>
            <person name="Ming W."/>
            <person name="Munidasa M."/>
            <person name="Muniz J."/>
            <person name="Nguyen L."/>
            <person name="Hughes D."/>
            <person name="Osuji N."/>
            <person name="Pu L.-L."/>
            <person name="Puazo M."/>
            <person name="Qu C."/>
            <person name="Quiroz J."/>
            <person name="Raj R."/>
            <person name="Weissenberger G."/>
            <person name="Xin Y."/>
            <person name="Zou X."/>
            <person name="Han Y."/>
            <person name="Worley K."/>
            <person name="Muzny D."/>
            <person name="Gibbs R."/>
        </authorList>
    </citation>
    <scope>NUCLEOTIDE SEQUENCE</scope>
    <source>
        <strain evidence="2">Sampled in the wild</strain>
    </source>
</reference>
<keyword evidence="3" id="KW-1185">Reference proteome</keyword>
<dbReference type="SUPFAM" id="SSF52058">
    <property type="entry name" value="L domain-like"/>
    <property type="match status" value="1"/>
</dbReference>
<dbReference type="Pfam" id="PF01030">
    <property type="entry name" value="Recep_L_domain"/>
    <property type="match status" value="1"/>
</dbReference>
<dbReference type="EMBL" id="KZ310392">
    <property type="protein sequence ID" value="KAG8239941.1"/>
    <property type="molecule type" value="Genomic_DNA"/>
</dbReference>
<feature type="domain" description="Receptor L-domain" evidence="1">
    <location>
        <begin position="45"/>
        <end position="90"/>
    </location>
</feature>
<reference evidence="2" key="1">
    <citation type="submission" date="2013-04" db="EMBL/GenBank/DDBJ databases">
        <authorList>
            <person name="Qu J."/>
            <person name="Murali S.C."/>
            <person name="Bandaranaike D."/>
            <person name="Bellair M."/>
            <person name="Blankenburg K."/>
            <person name="Chao H."/>
            <person name="Dinh H."/>
            <person name="Doddapaneni H."/>
            <person name="Downs B."/>
            <person name="Dugan-Rocha S."/>
            <person name="Elkadiri S."/>
            <person name="Gnanaolivu R.D."/>
            <person name="Hernandez B."/>
            <person name="Javaid M."/>
            <person name="Jayaseelan J.C."/>
            <person name="Lee S."/>
            <person name="Li M."/>
            <person name="Ming W."/>
            <person name="Munidasa M."/>
            <person name="Muniz J."/>
            <person name="Nguyen L."/>
            <person name="Ongeri F."/>
            <person name="Osuji N."/>
            <person name="Pu L.-L."/>
            <person name="Puazo M."/>
            <person name="Qu C."/>
            <person name="Quiroz J."/>
            <person name="Raj R."/>
            <person name="Weissenberger G."/>
            <person name="Xin Y."/>
            <person name="Zou X."/>
            <person name="Han Y."/>
            <person name="Richards S."/>
            <person name="Worley K."/>
            <person name="Muzny D."/>
            <person name="Gibbs R."/>
        </authorList>
    </citation>
    <scope>NUCLEOTIDE SEQUENCE</scope>
    <source>
        <strain evidence="2">Sampled in the wild</strain>
    </source>
</reference>
<dbReference type="Proteomes" id="UP000792457">
    <property type="component" value="Unassembled WGS sequence"/>
</dbReference>
<evidence type="ECO:0000313" key="2">
    <source>
        <dbReference type="EMBL" id="KAG8239941.1"/>
    </source>
</evidence>
<proteinExistence type="predicted"/>
<name>A0A8K0KQZ8_LADFU</name>
<accession>A0A8K0KQZ8</accession>
<evidence type="ECO:0000259" key="1">
    <source>
        <dbReference type="Pfam" id="PF01030"/>
    </source>
</evidence>
<dbReference type="OrthoDB" id="5809444at2759"/>
<sequence>MYGSFDIRNSAHLLQRMRGCRVNMPTKPITMPTHSLLYRVSGLKNISQLFPNLSVLHGEKLYYDYALVMYEMYHLQEIGLTTLTAILRGGGQNRKEQIFVLC</sequence>
<protein>
    <recommendedName>
        <fullName evidence="1">Receptor L-domain domain-containing protein</fullName>
    </recommendedName>
</protein>
<dbReference type="InterPro" id="IPR000494">
    <property type="entry name" value="Rcpt_L-dom"/>
</dbReference>
<gene>
    <name evidence="2" type="ORF">J437_LFUL018091</name>
</gene>
<comment type="caution">
    <text evidence="2">The sequence shown here is derived from an EMBL/GenBank/DDBJ whole genome shotgun (WGS) entry which is preliminary data.</text>
</comment>
<dbReference type="InterPro" id="IPR036941">
    <property type="entry name" value="Rcpt_L-dom_sf"/>
</dbReference>
<dbReference type="Gene3D" id="3.80.20.20">
    <property type="entry name" value="Receptor L-domain"/>
    <property type="match status" value="1"/>
</dbReference>
<evidence type="ECO:0000313" key="3">
    <source>
        <dbReference type="Proteomes" id="UP000792457"/>
    </source>
</evidence>